<dbReference type="PANTHER" id="PTHR10830:SF0">
    <property type="entry name" value="DOLICHYL-DIPHOSPHOOLIGOSACCHARIDE--PROTEIN GLYCOSYLTRANSFERASE 48 KDA SUBUNIT"/>
    <property type="match status" value="1"/>
</dbReference>
<dbReference type="InterPro" id="IPR025207">
    <property type="entry name" value="Sim4_Fta4"/>
</dbReference>
<keyword evidence="1" id="KW-1133">Transmembrane helix</keyword>
<keyword evidence="1" id="KW-0472">Membrane</keyword>
<dbReference type="UniPathway" id="UPA00378"/>
<dbReference type="PANTHER" id="PTHR10830">
    <property type="entry name" value="DOLICHYL-DIPHOSPHOOLIGOSACCHARIDE--PROTEIN GLYCOSYLTRANSFERASE 48 KDA SUBUNIT"/>
    <property type="match status" value="1"/>
</dbReference>
<proteinExistence type="predicted"/>
<dbReference type="GO" id="GO:0018279">
    <property type="term" value="P:protein N-linked glycosylation via asparagine"/>
    <property type="evidence" value="ECO:0007669"/>
    <property type="project" value="InterPro"/>
</dbReference>
<dbReference type="Pfam" id="PF13093">
    <property type="entry name" value="FTA4"/>
    <property type="match status" value="1"/>
</dbReference>
<sequence>MSLAEENEGGSRSVNFVEYTRDFLDEQIAILSKPVEWNGRIVAGSAMNKETIKAMYEHINMERDLVMTQHFNQIAKASVVEQLTEIQRVRAMDEKERSKEKEELIYVDKEGDLVDQFGDRWPRRENDQDTANTDAMDKYEERVLLYNKNKKLLVHFQDEVNELSDLLSQLDSLDAAPDTEDAQPVLNHMQENLPNIPISQSKWSLAISTLLSLISLSRASSLLVVHSNNLNPYTSLAASLDDSFDTTYTNVNSVSDNIYLYDNILVLSNTLTDSVDDHLLIDQLRSKNVFIVGHDNSFDSLAKQLSLTLDGKRVHDVLGNDVVHPQSPTQHCQLDYSGYAHSHSSNPLLFPQITTPPLTTHSNKHIVSSLQTTKNTRMSWLSSSTFLNDDSMSNECNKATALDILNWTFHKAGVVNVSNITHYKTGESAGSTAEYVYNDEANFELHLSNEHNKPFITDTLQLEFTMLDPHIRTHLPPSHVSEDGTSMVYKHTFRVPDRHGIFKFVVDWKQNGFSFIDEQVRTTVVPVRHDEHPRFLSHAWPFYSGTFTTIALFVVFAVLWLGWDEKDKGKKRE</sequence>
<dbReference type="InterPro" id="IPR005013">
    <property type="entry name" value="DDOST_48_kDa_subunit"/>
</dbReference>
<dbReference type="EMBL" id="SPNW01000003">
    <property type="protein sequence ID" value="TIA93113.1"/>
    <property type="molecule type" value="Genomic_DNA"/>
</dbReference>
<keyword evidence="1" id="KW-0812">Transmembrane</keyword>
<dbReference type="Proteomes" id="UP000310189">
    <property type="component" value="Unassembled WGS sequence"/>
</dbReference>
<organism evidence="3 4">
    <name type="scientific">Wallemia hederae</name>
    <dbReference type="NCBI Taxonomy" id="1540922"/>
    <lineage>
        <taxon>Eukaryota</taxon>
        <taxon>Fungi</taxon>
        <taxon>Dikarya</taxon>
        <taxon>Basidiomycota</taxon>
        <taxon>Wallemiomycotina</taxon>
        <taxon>Wallemiomycetes</taxon>
        <taxon>Wallemiales</taxon>
        <taxon>Wallemiaceae</taxon>
        <taxon>Wallemia</taxon>
    </lineage>
</organism>
<dbReference type="Pfam" id="PF23358">
    <property type="entry name" value="OST48_MD"/>
    <property type="match status" value="1"/>
</dbReference>
<evidence type="ECO:0000313" key="3">
    <source>
        <dbReference type="EMBL" id="TIA93113.1"/>
    </source>
</evidence>
<evidence type="ECO:0000256" key="1">
    <source>
        <dbReference type="SAM" id="Phobius"/>
    </source>
</evidence>
<name>A0A4V4LUX5_9BASI</name>
<dbReference type="OrthoDB" id="29105at2759"/>
<feature type="domain" description="OST48 middle" evidence="2">
    <location>
        <begin position="424"/>
        <end position="561"/>
    </location>
</feature>
<keyword evidence="4" id="KW-1185">Reference proteome</keyword>
<dbReference type="InterPro" id="IPR055459">
    <property type="entry name" value="OST48_MD"/>
</dbReference>
<feature type="transmembrane region" description="Helical" evidence="1">
    <location>
        <begin position="540"/>
        <end position="563"/>
    </location>
</feature>
<evidence type="ECO:0000259" key="2">
    <source>
        <dbReference type="Pfam" id="PF23358"/>
    </source>
</evidence>
<comment type="caution">
    <text evidence="3">The sequence shown here is derived from an EMBL/GenBank/DDBJ whole genome shotgun (WGS) entry which is preliminary data.</text>
</comment>
<protein>
    <recommendedName>
        <fullName evidence="2">OST48 middle domain-containing protein</fullName>
    </recommendedName>
</protein>
<accession>A0A4V4LUX5</accession>
<dbReference type="GO" id="GO:0008250">
    <property type="term" value="C:oligosaccharyltransferase complex"/>
    <property type="evidence" value="ECO:0007669"/>
    <property type="project" value="TreeGrafter"/>
</dbReference>
<dbReference type="AlphaFoldDB" id="A0A4V4LUX5"/>
<evidence type="ECO:0000313" key="4">
    <source>
        <dbReference type="Proteomes" id="UP000310189"/>
    </source>
</evidence>
<reference evidence="3 4" key="1">
    <citation type="submission" date="2019-03" db="EMBL/GenBank/DDBJ databases">
        <title>Sequencing 23 genomes of Wallemia ichthyophaga.</title>
        <authorList>
            <person name="Gostincar C."/>
        </authorList>
    </citation>
    <scope>NUCLEOTIDE SEQUENCE [LARGE SCALE GENOMIC DNA]</scope>
    <source>
        <strain evidence="3 4">EXF-5753</strain>
    </source>
</reference>
<dbReference type="GO" id="GO:0031511">
    <property type="term" value="C:Mis6-Sim4 complex"/>
    <property type="evidence" value="ECO:0007669"/>
    <property type="project" value="InterPro"/>
</dbReference>
<gene>
    <name evidence="3" type="ORF">E3P99_00271</name>
</gene>